<dbReference type="NCBIfam" id="TIGR00111">
    <property type="entry name" value="pelota"/>
    <property type="match status" value="1"/>
</dbReference>
<dbReference type="Gene3D" id="3.30.420.60">
    <property type="entry name" value="eRF1 domain 2"/>
    <property type="match status" value="1"/>
</dbReference>
<comment type="subcellular location">
    <subcellularLocation>
        <location evidence="2 6">Cytoplasm</location>
    </subcellularLocation>
</comment>
<dbReference type="KEGG" id="hazt:108682846"/>
<dbReference type="AlphaFoldDB" id="A0A8B7PN03"/>
<dbReference type="GO" id="GO:0005737">
    <property type="term" value="C:cytoplasm"/>
    <property type="evidence" value="ECO:0007669"/>
    <property type="project" value="UniProtKB-SubCell"/>
</dbReference>
<dbReference type="GO" id="GO:0071025">
    <property type="term" value="P:RNA surveillance"/>
    <property type="evidence" value="ECO:0007669"/>
    <property type="project" value="InterPro"/>
</dbReference>
<dbReference type="InterPro" id="IPR005140">
    <property type="entry name" value="eRF1_Pelota-like_N"/>
</dbReference>
<dbReference type="InterPro" id="IPR005141">
    <property type="entry name" value="eRF1_2"/>
</dbReference>
<dbReference type="PANTHER" id="PTHR10853">
    <property type="entry name" value="PELOTA"/>
    <property type="match status" value="1"/>
</dbReference>
<name>A0A8B7PN03_HYAAZ</name>
<dbReference type="OMA" id="DDLWHLK"/>
<dbReference type="PANTHER" id="PTHR10853:SF0">
    <property type="entry name" value="PROTEIN PELOTA HOMOLOG"/>
    <property type="match status" value="1"/>
</dbReference>
<organism evidence="8 9">
    <name type="scientific">Hyalella azteca</name>
    <name type="common">Amphipod</name>
    <dbReference type="NCBI Taxonomy" id="294128"/>
    <lineage>
        <taxon>Eukaryota</taxon>
        <taxon>Metazoa</taxon>
        <taxon>Ecdysozoa</taxon>
        <taxon>Arthropoda</taxon>
        <taxon>Crustacea</taxon>
        <taxon>Multicrustacea</taxon>
        <taxon>Malacostraca</taxon>
        <taxon>Eumalacostraca</taxon>
        <taxon>Peracarida</taxon>
        <taxon>Amphipoda</taxon>
        <taxon>Senticaudata</taxon>
        <taxon>Talitrida</taxon>
        <taxon>Talitroidea</taxon>
        <taxon>Hyalellidae</taxon>
        <taxon>Hyalella</taxon>
    </lineage>
</organism>
<comment type="similarity">
    <text evidence="3 6">Belongs to the eukaryotic release factor 1 family. Pelota subfamily.</text>
</comment>
<dbReference type="Pfam" id="PF03464">
    <property type="entry name" value="eRF1_2"/>
    <property type="match status" value="1"/>
</dbReference>
<accession>A0A8B7PN03</accession>
<reference evidence="9" key="1">
    <citation type="submission" date="2025-08" db="UniProtKB">
        <authorList>
            <consortium name="RefSeq"/>
        </authorList>
    </citation>
    <scope>IDENTIFICATION</scope>
    <source>
        <tissue evidence="9">Whole organism</tissue>
    </source>
</reference>
<dbReference type="GO" id="GO:0070651">
    <property type="term" value="P:nonfunctional rRNA decay"/>
    <property type="evidence" value="ECO:0007669"/>
    <property type="project" value="TreeGrafter"/>
</dbReference>
<dbReference type="RefSeq" id="XP_018027579.1">
    <property type="nucleotide sequence ID" value="XM_018172090.2"/>
</dbReference>
<dbReference type="Proteomes" id="UP000694843">
    <property type="component" value="Unplaced"/>
</dbReference>
<dbReference type="SUPFAM" id="SSF159065">
    <property type="entry name" value="Dom34/Pelota N-terminal domain-like"/>
    <property type="match status" value="1"/>
</dbReference>
<dbReference type="GO" id="GO:0070966">
    <property type="term" value="P:nuclear-transcribed mRNA catabolic process, no-go decay"/>
    <property type="evidence" value="ECO:0007669"/>
    <property type="project" value="InterPro"/>
</dbReference>
<dbReference type="Gene3D" id="2.30.30.870">
    <property type="entry name" value="Pelota, domain A"/>
    <property type="match status" value="1"/>
</dbReference>
<dbReference type="GO" id="GO:0046872">
    <property type="term" value="F:metal ion binding"/>
    <property type="evidence" value="ECO:0007669"/>
    <property type="project" value="UniProtKB-KW"/>
</dbReference>
<dbReference type="FunFam" id="3.30.1330.30:FF:000008">
    <property type="entry name" value="Protein pelota homolog"/>
    <property type="match status" value="1"/>
</dbReference>
<dbReference type="SMART" id="SM01194">
    <property type="entry name" value="eRF1_1"/>
    <property type="match status" value="1"/>
</dbReference>
<keyword evidence="8" id="KW-1185">Reference proteome</keyword>
<dbReference type="OrthoDB" id="10249111at2759"/>
<dbReference type="GO" id="GO:0032790">
    <property type="term" value="P:ribosome disassembly"/>
    <property type="evidence" value="ECO:0007669"/>
    <property type="project" value="TreeGrafter"/>
</dbReference>
<evidence type="ECO:0000313" key="9">
    <source>
        <dbReference type="RefSeq" id="XP_018027579.1"/>
    </source>
</evidence>
<feature type="domain" description="eRF1/Pelota-like N-terminal" evidence="7">
    <location>
        <begin position="1"/>
        <end position="131"/>
    </location>
</feature>
<dbReference type="Pfam" id="PF26356">
    <property type="entry name" value="Pelota_N"/>
    <property type="match status" value="1"/>
</dbReference>
<dbReference type="SUPFAM" id="SSF53137">
    <property type="entry name" value="Translational machinery components"/>
    <property type="match status" value="1"/>
</dbReference>
<dbReference type="FunFam" id="2.30.30.870:FF:000001">
    <property type="entry name" value="Protein pelota homolog"/>
    <property type="match status" value="1"/>
</dbReference>
<evidence type="ECO:0000256" key="1">
    <source>
        <dbReference type="ARBA" id="ARBA00001968"/>
    </source>
</evidence>
<evidence type="ECO:0000259" key="7">
    <source>
        <dbReference type="SMART" id="SM01194"/>
    </source>
</evidence>
<gene>
    <name evidence="9" type="primary">LOC108682846</name>
</gene>
<comment type="function">
    <text evidence="6">Component of the Pelota-HBS1L complex, a complex that recognizes stalled ribosomes and triggers the No-Go Decay (NGD) pathway. In the Pelota-HBS1L complex, pelo recognizes ribosomes stalled at the 3' end of an mRNA and engages stalled ribosomes by destabilizing mRNA in the mRNA channel.</text>
</comment>
<dbReference type="Pfam" id="PF03465">
    <property type="entry name" value="eRF1_3"/>
    <property type="match status" value="1"/>
</dbReference>
<evidence type="ECO:0000256" key="3">
    <source>
        <dbReference type="ARBA" id="ARBA00009504"/>
    </source>
</evidence>
<protein>
    <recommendedName>
        <fullName evidence="6">Protein pelota homolog</fullName>
    </recommendedName>
</protein>
<evidence type="ECO:0000256" key="6">
    <source>
        <dbReference type="RuleBase" id="RU362019"/>
    </source>
</evidence>
<dbReference type="InterPro" id="IPR042226">
    <property type="entry name" value="eFR1_2_sf"/>
</dbReference>
<evidence type="ECO:0000256" key="4">
    <source>
        <dbReference type="ARBA" id="ARBA00022490"/>
    </source>
</evidence>
<proteinExistence type="inferred from homology"/>
<evidence type="ECO:0000256" key="2">
    <source>
        <dbReference type="ARBA" id="ARBA00004496"/>
    </source>
</evidence>
<dbReference type="InterPro" id="IPR004405">
    <property type="entry name" value="TF_pelota"/>
</dbReference>
<dbReference type="InterPro" id="IPR029064">
    <property type="entry name" value="Ribosomal_eL30-like_sf"/>
</dbReference>
<dbReference type="GeneID" id="108682846"/>
<evidence type="ECO:0000256" key="5">
    <source>
        <dbReference type="ARBA" id="ARBA00022723"/>
    </source>
</evidence>
<sequence length="384" mass="43536">MKIFHRELEKNRSGHFVLMADEGEDMWHVYNIISPGDELKATTFRKVQQETATGSTNNARRVKTTIRLQVETTDFDASACKLRVKGRNVQESDFIKMGGYHTLDVEPNRKFTVYKNEWDSITIERIENACDPTKHAELAAITIQEGLAYVCLITSAMTVERSKIDVNIPKKGKADDSQRKKNFLKFYEQIAASVYRHLNFEVLKAVLVASPGFLREEFLNYLMKDATEKGNKQILENRSKFVLVHSSNGFKHAIREALQDPAVAQRLSDVKAAGETRLLQQFLCLLGSTPDRAYYGYKHVKRAANNQAVEALLVSDTLFRSVDNAERRRYIALVEQVKNNGGDVKIFSSLHVTGEQLDQITGVAAVLRFSMPEIEEDDRGEDDP</sequence>
<dbReference type="GO" id="GO:0070481">
    <property type="term" value="P:nuclear-transcribed mRNA catabolic process, non-stop decay"/>
    <property type="evidence" value="ECO:0007669"/>
    <property type="project" value="InterPro"/>
</dbReference>
<keyword evidence="5 6" id="KW-0479">Metal-binding</keyword>
<evidence type="ECO:0000313" key="8">
    <source>
        <dbReference type="Proteomes" id="UP000694843"/>
    </source>
</evidence>
<comment type="cofactor">
    <cofactor evidence="1 6">
        <name>a divalent metal cation</name>
        <dbReference type="ChEBI" id="CHEBI:60240"/>
    </cofactor>
</comment>
<dbReference type="InterPro" id="IPR058547">
    <property type="entry name" value="Pelota_N"/>
</dbReference>
<dbReference type="InterPro" id="IPR005142">
    <property type="entry name" value="eRF1_3"/>
</dbReference>
<dbReference type="InterPro" id="IPR038069">
    <property type="entry name" value="Pelota/DOM34_N"/>
</dbReference>
<dbReference type="CTD" id="53918"/>
<dbReference type="SUPFAM" id="SSF55315">
    <property type="entry name" value="L30e-like"/>
    <property type="match status" value="1"/>
</dbReference>
<dbReference type="Gene3D" id="3.30.1330.30">
    <property type="match status" value="1"/>
</dbReference>
<keyword evidence="4 6" id="KW-0963">Cytoplasm</keyword>